<proteinExistence type="predicted"/>
<organism evidence="1 2">
    <name type="scientific">Mycobacterium avium</name>
    <dbReference type="NCBI Taxonomy" id="1764"/>
    <lineage>
        <taxon>Bacteria</taxon>
        <taxon>Bacillati</taxon>
        <taxon>Actinomycetota</taxon>
        <taxon>Actinomycetes</taxon>
        <taxon>Mycobacteriales</taxon>
        <taxon>Mycobacteriaceae</taxon>
        <taxon>Mycobacterium</taxon>
        <taxon>Mycobacterium avium complex (MAC)</taxon>
    </lineage>
</organism>
<sequence length="60" mass="6688">MDNEAAQDQRFAAMATHHALDGLSDGPGQHRQDPMRSLLNQCRRARDGVDDGPSYMTMPF</sequence>
<accession>A0A2A2ZPC5</accession>
<dbReference type="Proteomes" id="UP000217768">
    <property type="component" value="Unassembled WGS sequence"/>
</dbReference>
<protein>
    <submittedName>
        <fullName evidence="1">Uncharacterized protein</fullName>
    </submittedName>
</protein>
<dbReference type="EMBL" id="NSFD01000002">
    <property type="protein sequence ID" value="PBA28356.1"/>
    <property type="molecule type" value="Genomic_DNA"/>
</dbReference>
<evidence type="ECO:0000313" key="1">
    <source>
        <dbReference type="EMBL" id="PBA28356.1"/>
    </source>
</evidence>
<reference evidence="1 2" key="1">
    <citation type="submission" date="2017-08" db="EMBL/GenBank/DDBJ databases">
        <title>Phylogenetic analysis of Mycobacterium avium complex whole genomes.</title>
        <authorList>
            <person name="Caverly L.J."/>
            <person name="Spilker T."/>
            <person name="Lipuma J."/>
        </authorList>
    </citation>
    <scope>NUCLEOTIDE SEQUENCE [LARGE SCALE GENOMIC DNA]</scope>
    <source>
        <strain evidence="1 2">FLAC0165</strain>
    </source>
</reference>
<gene>
    <name evidence="1" type="ORF">CKJ66_01550</name>
</gene>
<name>A0A2A2ZPC5_MYCAV</name>
<dbReference type="AlphaFoldDB" id="A0A2A2ZPC5"/>
<dbReference type="RefSeq" id="WP_019732029.1">
    <property type="nucleotide sequence ID" value="NZ_JAIZBO010000015.1"/>
</dbReference>
<evidence type="ECO:0000313" key="2">
    <source>
        <dbReference type="Proteomes" id="UP000217768"/>
    </source>
</evidence>
<comment type="caution">
    <text evidence="1">The sequence shown here is derived from an EMBL/GenBank/DDBJ whole genome shotgun (WGS) entry which is preliminary data.</text>
</comment>